<protein>
    <submittedName>
        <fullName evidence="3">Uncharacterized protein</fullName>
    </submittedName>
</protein>
<evidence type="ECO:0000256" key="1">
    <source>
        <dbReference type="SAM" id="MobiDB-lite"/>
    </source>
</evidence>
<proteinExistence type="predicted"/>
<dbReference type="Proteomes" id="UP001189429">
    <property type="component" value="Unassembled WGS sequence"/>
</dbReference>
<dbReference type="EMBL" id="CAUYUJ010000709">
    <property type="protein sequence ID" value="CAK0792087.1"/>
    <property type="molecule type" value="Genomic_DNA"/>
</dbReference>
<sequence length="363" mass="40278">MPHVRSRYRAYMRQLRGFKGGFCSAPRPIPPPPGLEPRVQLTLQKLAPTTTDILLDYLAPKARKSISTRVASATVVSGDATKLSVRTRVAAVSIQGRTLASWGSDGLQLSATNDIAGISPHIPAEVSRVSSRRPPEPKNEDSNKDHDCQVASLGSDGLQASAMDDMVGISSHIPVHSASSYSRSPPELNKDKEEEEEDNNNNNPICEAVAPVMHHLVVPGSLRMKRYCFKRYVPAGEQGEKVAAAIKAALAHVDVPWETFSDDARKSEHFNRMSDDMLSGISGSLDFIYAHHAARDEQWNAFTAWLRDPDRLTRIERQNCIGHLAVVHWVRTARTGSDKYERKLRIEAWNDFIFQAFPHTPSL</sequence>
<feature type="compositionally biased region" description="Basic and acidic residues" evidence="1">
    <location>
        <begin position="133"/>
        <end position="148"/>
    </location>
</feature>
<evidence type="ECO:0000313" key="2">
    <source>
        <dbReference type="EMBL" id="CAK0792087.1"/>
    </source>
</evidence>
<keyword evidence="4" id="KW-1185">Reference proteome</keyword>
<gene>
    <name evidence="2" type="ORF">PCOR1329_LOCUS2795</name>
    <name evidence="3" type="ORF">PCOR1329_LOCUS5277</name>
</gene>
<evidence type="ECO:0000313" key="4">
    <source>
        <dbReference type="Proteomes" id="UP001189429"/>
    </source>
</evidence>
<organism evidence="3 4">
    <name type="scientific">Prorocentrum cordatum</name>
    <dbReference type="NCBI Taxonomy" id="2364126"/>
    <lineage>
        <taxon>Eukaryota</taxon>
        <taxon>Sar</taxon>
        <taxon>Alveolata</taxon>
        <taxon>Dinophyceae</taxon>
        <taxon>Prorocentrales</taxon>
        <taxon>Prorocentraceae</taxon>
        <taxon>Prorocentrum</taxon>
    </lineage>
</organism>
<evidence type="ECO:0000313" key="3">
    <source>
        <dbReference type="EMBL" id="CAK0795680.1"/>
    </source>
</evidence>
<name>A0ABN9PUK5_9DINO</name>
<reference evidence="3" key="1">
    <citation type="submission" date="2023-10" db="EMBL/GenBank/DDBJ databases">
        <authorList>
            <person name="Chen Y."/>
            <person name="Shah S."/>
            <person name="Dougan E. K."/>
            <person name="Thang M."/>
            <person name="Chan C."/>
        </authorList>
    </citation>
    <scope>NUCLEOTIDE SEQUENCE [LARGE SCALE GENOMIC DNA]</scope>
</reference>
<comment type="caution">
    <text evidence="3">The sequence shown here is derived from an EMBL/GenBank/DDBJ whole genome shotgun (WGS) entry which is preliminary data.</text>
</comment>
<feature type="region of interest" description="Disordered" evidence="1">
    <location>
        <begin position="122"/>
        <end position="151"/>
    </location>
</feature>
<feature type="region of interest" description="Disordered" evidence="1">
    <location>
        <begin position="174"/>
        <end position="204"/>
    </location>
</feature>
<dbReference type="EMBL" id="CAUYUJ010001389">
    <property type="protein sequence ID" value="CAK0795680.1"/>
    <property type="molecule type" value="Genomic_DNA"/>
</dbReference>
<accession>A0ABN9PUK5</accession>